<evidence type="ECO:0000313" key="9">
    <source>
        <dbReference type="Proteomes" id="UP001497512"/>
    </source>
</evidence>
<dbReference type="InterPro" id="IPR055081">
    <property type="entry name" value="NLP1-9_GAF"/>
</dbReference>
<evidence type="ECO:0000256" key="1">
    <source>
        <dbReference type="ARBA" id="ARBA00023015"/>
    </source>
</evidence>
<evidence type="ECO:0000256" key="4">
    <source>
        <dbReference type="ARBA" id="ARBA00023242"/>
    </source>
</evidence>
<dbReference type="Pfam" id="PF22922">
    <property type="entry name" value="GAF_NLP"/>
    <property type="match status" value="1"/>
</dbReference>
<dbReference type="InterPro" id="IPR003035">
    <property type="entry name" value="RWP-RK_dom"/>
</dbReference>
<dbReference type="InterPro" id="IPR045012">
    <property type="entry name" value="NLP"/>
</dbReference>
<keyword evidence="3" id="KW-0804">Transcription</keyword>
<feature type="compositionally biased region" description="Polar residues" evidence="5">
    <location>
        <begin position="837"/>
        <end position="846"/>
    </location>
</feature>
<accession>A0ABP0TXC0</accession>
<keyword evidence="4" id="KW-0539">Nucleus</keyword>
<evidence type="ECO:0000259" key="7">
    <source>
        <dbReference type="PROSITE" id="PS51745"/>
    </source>
</evidence>
<feature type="region of interest" description="Disordered" evidence="5">
    <location>
        <begin position="747"/>
        <end position="805"/>
    </location>
</feature>
<dbReference type="SUPFAM" id="SSF54277">
    <property type="entry name" value="CAD &amp; PB1 domains"/>
    <property type="match status" value="1"/>
</dbReference>
<dbReference type="InterPro" id="IPR034891">
    <property type="entry name" value="PB1_NLP"/>
</dbReference>
<name>A0ABP0TXC0_9BRYO</name>
<dbReference type="EMBL" id="OZ019908">
    <property type="protein sequence ID" value="CAK9207497.1"/>
    <property type="molecule type" value="Genomic_DNA"/>
</dbReference>
<feature type="region of interest" description="Disordered" evidence="5">
    <location>
        <begin position="823"/>
        <end position="852"/>
    </location>
</feature>
<feature type="compositionally biased region" description="Basic and acidic residues" evidence="5">
    <location>
        <begin position="707"/>
        <end position="732"/>
    </location>
</feature>
<dbReference type="Pfam" id="PF02042">
    <property type="entry name" value="RWP-RK"/>
    <property type="match status" value="1"/>
</dbReference>
<dbReference type="SMART" id="SM00666">
    <property type="entry name" value="PB1"/>
    <property type="match status" value="1"/>
</dbReference>
<dbReference type="PANTHER" id="PTHR32002">
    <property type="entry name" value="PROTEIN NLP8"/>
    <property type="match status" value="1"/>
</dbReference>
<proteinExistence type="predicted"/>
<dbReference type="InterPro" id="IPR053793">
    <property type="entry name" value="PB1-like"/>
</dbReference>
<feature type="region of interest" description="Disordered" evidence="5">
    <location>
        <begin position="497"/>
        <end position="528"/>
    </location>
</feature>
<feature type="domain" description="RWP-RK" evidence="6">
    <location>
        <begin position="564"/>
        <end position="645"/>
    </location>
</feature>
<evidence type="ECO:0000256" key="2">
    <source>
        <dbReference type="ARBA" id="ARBA00023125"/>
    </source>
</evidence>
<keyword evidence="2" id="KW-0238">DNA-binding</keyword>
<dbReference type="PROSITE" id="PS51745">
    <property type="entry name" value="PB1"/>
    <property type="match status" value="1"/>
</dbReference>
<feature type="compositionally biased region" description="Polar residues" evidence="5">
    <location>
        <begin position="756"/>
        <end position="765"/>
    </location>
</feature>
<dbReference type="PROSITE" id="PS51519">
    <property type="entry name" value="RWP_RK"/>
    <property type="match status" value="1"/>
</dbReference>
<evidence type="ECO:0000256" key="5">
    <source>
        <dbReference type="SAM" id="MobiDB-lite"/>
    </source>
</evidence>
<dbReference type="InterPro" id="IPR000270">
    <property type="entry name" value="PB1_dom"/>
</dbReference>
<gene>
    <name evidence="8" type="ORF">CSSPTR1EN2_LOCUS8836</name>
</gene>
<keyword evidence="9" id="KW-1185">Reference proteome</keyword>
<dbReference type="CDD" id="cd06407">
    <property type="entry name" value="PB1_NLP"/>
    <property type="match status" value="1"/>
</dbReference>
<feature type="domain" description="PB1" evidence="7">
    <location>
        <begin position="946"/>
        <end position="1028"/>
    </location>
</feature>
<dbReference type="Pfam" id="PF00564">
    <property type="entry name" value="PB1"/>
    <property type="match status" value="1"/>
</dbReference>
<evidence type="ECO:0000313" key="8">
    <source>
        <dbReference type="EMBL" id="CAK9207497.1"/>
    </source>
</evidence>
<dbReference type="Gene3D" id="3.10.20.90">
    <property type="entry name" value="Phosphatidylinositol 3-kinase Catalytic Subunit, Chain A, domain 1"/>
    <property type="match status" value="1"/>
</dbReference>
<sequence length="1053" mass="114633">MDLDPLGEAGWISGNEQSDFNVSYMNFASSFSASAGGGLYPPCSSSSSSTNYYYLQQALEEQTCALLGQQEEANSTAAAIVCSEEPSLPSPEFTDSFFNPGSISSLRHKLLQALRYVGRSRADALAQVWMPIVTTQGVGNNKSCFLTTREQPYVLERKNDALWSFRSVSEEYDLPVVVVDEVEAAGTGRGLRADLPGRVFLSRTPEWSPNVQFYSNDEYVRLKEAQRYDVRGTVAVPVLDPVSGRCLAVVELVMKSEKVQYLPEIDIICRALQVSNWLLTSVCTWISPQIRSQSRQAVLAEIEEVLTAVCETHKLPLAQTWVPASQFGGSANVIVQHNGSKRVRFEIDESCKNCCHMNTSMSINNSMSLLTGDGPCYVSDGRMWGFRRACLEHTIEKGQGVPGKAFSSNRPFFDKDVKSYSKLEYPIGHYAKWFGLSAAVAIRLRSIHTGSDDFILEFFLPPSCVESEEQQLMLNTLSITMQRVCRSLRTVTDKELEEEKEAAAQLAQSGEANDSSQHREPSQLQQGQLSYQSDQLSLDVGAEVTNMGRESASSCSGQDVAIHRRRLDRRRGMTEKTIGLSVLQQYFAGSLKDAAKSIGVCPTTLKRICRQHGITRWPSRKINKVSRSLKKLQVVIESVQGADGALCINTLTGNIASVAAAAATGIQIGKDCPPVQGSWSCATCPSIDHDCKEHLVTSKRPADFLTVPKEEDNKKPTVRNAEEDALGEHVDEGNLMASADGAADGLQERGVDRNSDPNSGGSLSSGCIGAAQGGPSLTPLSPGNDEENVIGTVSHRPRSQPPPTRKCGKNCCKLAVCKPPELMLPRSIRDGPGGNGSSNLKRQANSEAGVESQVDSGSFALGALTGDPLLCDREEGQVSSSNYIFGEGNHNEEKEMTLHPHLCALDSPQYASSQAHGISDCSSPSSGVVGISQKRIWPLICDTTSAITVKATAGTDTVRFKFPSGAGYLELREEVRCRLKVEGHSFDLKYLDDDEEWMLLACEADLQECLEVTQASQRHAIKLMVRCSTSARSCISSRTNSLVDEKPTKISSS</sequence>
<organism evidence="8 9">
    <name type="scientific">Sphagnum troendelagicum</name>
    <dbReference type="NCBI Taxonomy" id="128251"/>
    <lineage>
        <taxon>Eukaryota</taxon>
        <taxon>Viridiplantae</taxon>
        <taxon>Streptophyta</taxon>
        <taxon>Embryophyta</taxon>
        <taxon>Bryophyta</taxon>
        <taxon>Sphagnophytina</taxon>
        <taxon>Sphagnopsida</taxon>
        <taxon>Sphagnales</taxon>
        <taxon>Sphagnaceae</taxon>
        <taxon>Sphagnum</taxon>
    </lineage>
</organism>
<evidence type="ECO:0000256" key="3">
    <source>
        <dbReference type="ARBA" id="ARBA00023163"/>
    </source>
</evidence>
<evidence type="ECO:0000259" key="6">
    <source>
        <dbReference type="PROSITE" id="PS51519"/>
    </source>
</evidence>
<dbReference type="Proteomes" id="UP001497512">
    <property type="component" value="Chromosome 16"/>
</dbReference>
<reference evidence="8" key="1">
    <citation type="submission" date="2024-02" db="EMBL/GenBank/DDBJ databases">
        <authorList>
            <consortium name="ELIXIR-Norway"/>
            <consortium name="Elixir Norway"/>
        </authorList>
    </citation>
    <scope>NUCLEOTIDE SEQUENCE</scope>
</reference>
<dbReference type="PANTHER" id="PTHR32002:SF41">
    <property type="entry name" value="PROTEIN NLP8"/>
    <property type="match status" value="1"/>
</dbReference>
<protein>
    <submittedName>
        <fullName evidence="8">Uncharacterized protein</fullName>
    </submittedName>
</protein>
<feature type="region of interest" description="Disordered" evidence="5">
    <location>
        <begin position="707"/>
        <end position="734"/>
    </location>
</feature>
<keyword evidence="1" id="KW-0805">Transcription regulation</keyword>